<protein>
    <recommendedName>
        <fullName evidence="1">DEAD/DEAH-box helicase domain-containing protein</fullName>
    </recommendedName>
</protein>
<evidence type="ECO:0000259" key="1">
    <source>
        <dbReference type="Pfam" id="PF00270"/>
    </source>
</evidence>
<dbReference type="GO" id="GO:0005524">
    <property type="term" value="F:ATP binding"/>
    <property type="evidence" value="ECO:0007669"/>
    <property type="project" value="InterPro"/>
</dbReference>
<feature type="domain" description="DEAD/DEAH-box helicase" evidence="1">
    <location>
        <begin position="15"/>
        <end position="117"/>
    </location>
</feature>
<evidence type="ECO:0000313" key="3">
    <source>
        <dbReference type="Proteomes" id="UP000662466"/>
    </source>
</evidence>
<dbReference type="EMBL" id="JACBAF010002235">
    <property type="protein sequence ID" value="KAF7162090.1"/>
    <property type="molecule type" value="Genomic_DNA"/>
</dbReference>
<dbReference type="AlphaFoldDB" id="A0A8H6PVX0"/>
<accession>A0A8H6PVX0</accession>
<dbReference type="PANTHER" id="PTHR11439">
    <property type="entry name" value="GAG-POL-RELATED RETROTRANSPOSON"/>
    <property type="match status" value="1"/>
</dbReference>
<dbReference type="PANTHER" id="PTHR11439:SF483">
    <property type="entry name" value="PEPTIDE SYNTHASE GLIP-LIKE, PUTATIVE (AFU_ORTHOLOGUE AFUA_3G12920)-RELATED"/>
    <property type="match status" value="1"/>
</dbReference>
<reference evidence="2" key="1">
    <citation type="submission" date="2020-06" db="EMBL/GenBank/DDBJ databases">
        <title>Draft genome sequences of strains closely related to Aspergillus parafelis and Aspergillus hiratsukae.</title>
        <authorList>
            <person name="Dos Santos R.A.C."/>
            <person name="Rivero-Menendez O."/>
            <person name="Steenwyk J.L."/>
            <person name="Mead M.E."/>
            <person name="Goldman G.H."/>
            <person name="Alastruey-Izquierdo A."/>
            <person name="Rokas A."/>
        </authorList>
    </citation>
    <scope>NUCLEOTIDE SEQUENCE</scope>
    <source>
        <strain evidence="2">CNM-CM6106</strain>
    </source>
</reference>
<dbReference type="InterPro" id="IPR011545">
    <property type="entry name" value="DEAD/DEAH_box_helicase_dom"/>
</dbReference>
<dbReference type="SUPFAM" id="SSF52540">
    <property type="entry name" value="P-loop containing nucleoside triphosphate hydrolases"/>
    <property type="match status" value="1"/>
</dbReference>
<dbReference type="Proteomes" id="UP000662466">
    <property type="component" value="Unassembled WGS sequence"/>
</dbReference>
<dbReference type="Gene3D" id="3.40.50.300">
    <property type="entry name" value="P-loop containing nucleotide triphosphate hydrolases"/>
    <property type="match status" value="1"/>
</dbReference>
<name>A0A8H6PVX0_9EURO</name>
<organism evidence="2 3">
    <name type="scientific">Aspergillus hiratsukae</name>
    <dbReference type="NCBI Taxonomy" id="1194566"/>
    <lineage>
        <taxon>Eukaryota</taxon>
        <taxon>Fungi</taxon>
        <taxon>Dikarya</taxon>
        <taxon>Ascomycota</taxon>
        <taxon>Pezizomycotina</taxon>
        <taxon>Eurotiomycetes</taxon>
        <taxon>Eurotiomycetidae</taxon>
        <taxon>Eurotiales</taxon>
        <taxon>Aspergillaceae</taxon>
        <taxon>Aspergillus</taxon>
        <taxon>Aspergillus subgen. Fumigati</taxon>
    </lineage>
</organism>
<proteinExistence type="predicted"/>
<dbReference type="CDD" id="cd09272">
    <property type="entry name" value="RNase_HI_RT_Ty1"/>
    <property type="match status" value="1"/>
</dbReference>
<comment type="caution">
    <text evidence="2">The sequence shown here is derived from an EMBL/GenBank/DDBJ whole genome shotgun (WGS) entry which is preliminary data.</text>
</comment>
<evidence type="ECO:0000313" key="2">
    <source>
        <dbReference type="EMBL" id="KAF7162090.1"/>
    </source>
</evidence>
<dbReference type="GO" id="GO:0003676">
    <property type="term" value="F:nucleic acid binding"/>
    <property type="evidence" value="ECO:0007669"/>
    <property type="project" value="InterPro"/>
</dbReference>
<dbReference type="InterPro" id="IPR027417">
    <property type="entry name" value="P-loop_NTPase"/>
</dbReference>
<dbReference type="Pfam" id="PF00270">
    <property type="entry name" value="DEAD"/>
    <property type="match status" value="1"/>
</dbReference>
<sequence>MKAVSRAHYLQLYIEGPHALYVAATHEQTEKVLQTITTLAKDTGLAICRLTSTNANIEDPDFITLQNYDVVVSTPGLLQVDGNSPLLSMVRHLVVDDAHMSLIGRGGAVQQCLDYMAIVQIEATIACMGPAAVRGLSVLPTGKRTHPNGERPLFARQEQGSAYSYGRGTEVCVCGQKSEKGGFFLGLSPSRSLDGVQPHPAAFGASPADLSTGRIPGSGDFLSRRKFALPILLRPRQRIPDVQALCAAIARLRAPDGGHYPDALLRPRQHVQRSLHPNGPRPYIAKFKLTKSSFNGIEFWALADMLGRWSARRQWTLVDDLTIDTTTDDQRTPRAGHSRLAEAYYLTSDTVKLRYLFRILWRKGLWRKPEADARRPRFLISVHWPIVVWLTEMFLDFMGVHYWFLTATPMYNRAFDLCGYLAILFPAICRAAPRSGSGDNDADVDWFAEYKRLAGQATLPEPPPYHVLQPKAFVSLFRMGHLTPRDAYYVLPVITRMISLRRDMSCHYTGTDDRQSHLRIVPGPSLLRRKRFDLRAESGLGRPKNLSVRELSLERVEEIFSLSLVDPDPGLWAKDEVIDARGQGTWTASPAGWVASATIASTADTLVESQGLDIGPTKAGHHLDYLHQKAYILKILRRFGLSNCHPCATPYNDKDVLQDYAGSASKDDILLYQEMIGSLTWLMLGTRPDIAYAVSKLARFARNPSPEHFVAAKRVFRYLRGTLSLALFYPCTLGELNGYVDADWAGPRSIKSISTSGYLFLLGNSPISWCSKRQTSVALSSTESEYIAMSLAAQEAIWLHLLLSELSVLDAVQWQIKKESHLRSLCLVLLALLSAADTHASEQLRRPLNIKSLLQRSLM</sequence>
<gene>
    <name evidence="2" type="ORF">CNMCM6106_009127</name>
</gene>